<gene>
    <name evidence="2" type="ORF">Tdes44962_MAKER05838</name>
</gene>
<proteinExistence type="predicted"/>
<evidence type="ECO:0000256" key="1">
    <source>
        <dbReference type="SAM" id="MobiDB-lite"/>
    </source>
</evidence>
<accession>A0A9W7VYL3</accession>
<organism evidence="2 3">
    <name type="scientific">Teratosphaeria destructans</name>
    <dbReference type="NCBI Taxonomy" id="418781"/>
    <lineage>
        <taxon>Eukaryota</taxon>
        <taxon>Fungi</taxon>
        <taxon>Dikarya</taxon>
        <taxon>Ascomycota</taxon>
        <taxon>Pezizomycotina</taxon>
        <taxon>Dothideomycetes</taxon>
        <taxon>Dothideomycetidae</taxon>
        <taxon>Mycosphaerellales</taxon>
        <taxon>Teratosphaeriaceae</taxon>
        <taxon>Teratosphaeria</taxon>
    </lineage>
</organism>
<feature type="region of interest" description="Disordered" evidence="1">
    <location>
        <begin position="21"/>
        <end position="53"/>
    </location>
</feature>
<evidence type="ECO:0000313" key="3">
    <source>
        <dbReference type="Proteomes" id="UP001138500"/>
    </source>
</evidence>
<feature type="region of interest" description="Disordered" evidence="1">
    <location>
        <begin position="70"/>
        <end position="101"/>
    </location>
</feature>
<reference evidence="2 3" key="1">
    <citation type="journal article" date="2018" name="IMA Fungus">
        <title>IMA Genome-F 10: Nine draft genome sequences of Claviceps purpurea s.lat., including C. arundinis, C. humidiphila, and C. cf. spartinae, pseudomolecules for the pitch canker pathogen Fusarium circinatum, draft genome of Davidsoniella eucalypti, Grosmannia galeiformis, Quambalaria eucalypti, and Teratosphaeria destructans.</title>
        <authorList>
            <person name="Wingfield B.D."/>
            <person name="Liu M."/>
            <person name="Nguyen H.D."/>
            <person name="Lane F.A."/>
            <person name="Morgan S.W."/>
            <person name="De Vos L."/>
            <person name="Wilken P.M."/>
            <person name="Duong T.A."/>
            <person name="Aylward J."/>
            <person name="Coetzee M.P."/>
            <person name="Dadej K."/>
            <person name="De Beer Z.W."/>
            <person name="Findlay W."/>
            <person name="Havenga M."/>
            <person name="Kolarik M."/>
            <person name="Menzies J.G."/>
            <person name="Naidoo K."/>
            <person name="Pochopski O."/>
            <person name="Shoukouhi P."/>
            <person name="Santana Q.C."/>
            <person name="Seifert K.A."/>
            <person name="Soal N."/>
            <person name="Steenkamp E.T."/>
            <person name="Tatham C.T."/>
            <person name="van der Nest M.A."/>
            <person name="Wingfield M.J."/>
        </authorList>
    </citation>
    <scope>NUCLEOTIDE SEQUENCE [LARGE SCALE GENOMIC DNA]</scope>
    <source>
        <strain evidence="2">CMW44962</strain>
    </source>
</reference>
<comment type="caution">
    <text evidence="2">The sequence shown here is derived from an EMBL/GenBank/DDBJ whole genome shotgun (WGS) entry which is preliminary data.</text>
</comment>
<dbReference type="AlphaFoldDB" id="A0A9W7VYL3"/>
<protein>
    <submittedName>
        <fullName evidence="2">Uncharacterized protein</fullName>
    </submittedName>
</protein>
<dbReference type="OrthoDB" id="10365548at2759"/>
<dbReference type="Proteomes" id="UP001138500">
    <property type="component" value="Unassembled WGS sequence"/>
</dbReference>
<name>A0A9W7VYL3_9PEZI</name>
<feature type="compositionally biased region" description="Polar residues" evidence="1">
    <location>
        <begin position="87"/>
        <end position="96"/>
    </location>
</feature>
<keyword evidence="3" id="KW-1185">Reference proteome</keyword>
<dbReference type="EMBL" id="RIBY02002478">
    <property type="protein sequence ID" value="KAH9811691.1"/>
    <property type="molecule type" value="Genomic_DNA"/>
</dbReference>
<evidence type="ECO:0000313" key="2">
    <source>
        <dbReference type="EMBL" id="KAH9811691.1"/>
    </source>
</evidence>
<feature type="compositionally biased region" description="Basic and acidic residues" evidence="1">
    <location>
        <begin position="32"/>
        <end position="41"/>
    </location>
</feature>
<sequence>MSSTVSPSDIDAHATDILSEYFRSNSKKQQKLHRDAYRRATGDLPPKPNVPQGTIGLSTAQLNLMTQMGQGIGGFASSPGTMRGWPPSQQTTQQSRNGRDWCHRGKSPGPLELLRHGGPTEAWQALFGTELRRVPKGLLTPQQQSVLHAMWTAKP</sequence>
<reference evidence="2 3" key="2">
    <citation type="journal article" date="2021" name="Curr. Genet.">
        <title>Genetic response to nitrogen starvation in the aggressive Eucalyptus foliar pathogen Teratosphaeria destructans.</title>
        <authorList>
            <person name="Havenga M."/>
            <person name="Wingfield B.D."/>
            <person name="Wingfield M.J."/>
            <person name="Dreyer L.L."/>
            <person name="Roets F."/>
            <person name="Aylward J."/>
        </authorList>
    </citation>
    <scope>NUCLEOTIDE SEQUENCE [LARGE SCALE GENOMIC DNA]</scope>
    <source>
        <strain evidence="2">CMW44962</strain>
    </source>
</reference>